<dbReference type="EMBL" id="JACCBN010000001">
    <property type="protein sequence ID" value="NYD39677.1"/>
    <property type="molecule type" value="Genomic_DNA"/>
</dbReference>
<name>A0A7Y9E2H2_9PSEU</name>
<evidence type="ECO:0000313" key="3">
    <source>
        <dbReference type="Proteomes" id="UP000535890"/>
    </source>
</evidence>
<sequence length="239" mass="26208">MPTPHPDSLSGPTRVLRWMAGMGLMTVSYLRDRHLVVRSEEPGDDADLPASVPADLHDDRVQTQEHGRGPLFHRRFTVLVEGATTDAEGLMSVVRGDLERLLPKEVAAVTPHGDGTPPKPGDEFVVRMPGPWDGPVRVIASDDTHLRLTTLTGHLEAGQIEFRADDTAEGLRFTIETWARPGTALVNLFFTHLRVAKEMQLFMWVRACLAATRIAGRGPAGQVYAHTRRVAASEGREAA</sequence>
<dbReference type="Proteomes" id="UP000535890">
    <property type="component" value="Unassembled WGS sequence"/>
</dbReference>
<dbReference type="AlphaFoldDB" id="A0A7Y9E2H2"/>
<keyword evidence="3" id="KW-1185">Reference proteome</keyword>
<dbReference type="RefSeq" id="WP_343054402.1">
    <property type="nucleotide sequence ID" value="NZ_BAABHP010000032.1"/>
</dbReference>
<protein>
    <recommendedName>
        <fullName evidence="1">DUF1990 domain-containing protein</fullName>
    </recommendedName>
</protein>
<dbReference type="Pfam" id="PF09348">
    <property type="entry name" value="DUF1990"/>
    <property type="match status" value="1"/>
</dbReference>
<dbReference type="InterPro" id="IPR018960">
    <property type="entry name" value="DUF1990"/>
</dbReference>
<feature type="domain" description="DUF1990" evidence="1">
    <location>
        <begin position="106"/>
        <end position="196"/>
    </location>
</feature>
<gene>
    <name evidence="2" type="ORF">BJ983_005779</name>
</gene>
<evidence type="ECO:0000259" key="1">
    <source>
        <dbReference type="Pfam" id="PF09348"/>
    </source>
</evidence>
<organism evidence="2 3">
    <name type="scientific">Actinomycetospora corticicola</name>
    <dbReference type="NCBI Taxonomy" id="663602"/>
    <lineage>
        <taxon>Bacteria</taxon>
        <taxon>Bacillati</taxon>
        <taxon>Actinomycetota</taxon>
        <taxon>Actinomycetes</taxon>
        <taxon>Pseudonocardiales</taxon>
        <taxon>Pseudonocardiaceae</taxon>
        <taxon>Actinomycetospora</taxon>
    </lineage>
</organism>
<evidence type="ECO:0000313" key="2">
    <source>
        <dbReference type="EMBL" id="NYD39677.1"/>
    </source>
</evidence>
<accession>A0A7Y9E2H2</accession>
<comment type="caution">
    <text evidence="2">The sequence shown here is derived from an EMBL/GenBank/DDBJ whole genome shotgun (WGS) entry which is preliminary data.</text>
</comment>
<proteinExistence type="predicted"/>
<reference evidence="2 3" key="1">
    <citation type="submission" date="2020-07" db="EMBL/GenBank/DDBJ databases">
        <title>Sequencing the genomes of 1000 actinobacteria strains.</title>
        <authorList>
            <person name="Klenk H.-P."/>
        </authorList>
    </citation>
    <scope>NUCLEOTIDE SEQUENCE [LARGE SCALE GENOMIC DNA]</scope>
    <source>
        <strain evidence="2 3">DSM 45772</strain>
    </source>
</reference>